<sequence length="213" mass="23783">MKKIICFYLLTFMVVSQVSGQLQFFKNADFEKIADAHETIATVPFLAKVNLLPEQMDTISTGELANLEKSEGESIQKAIYAWFLQKQEKGKLSVAIQAPLVSNARLEASGIDHKNYLAYSPTELARILGVDAVVMGYYETNQPKAWQQKNGDCEHKNEGTGLAVINFSIFNAEDGELLVKFRNGIAAQNESPNEEIIQALMKKVSKRMAYTKI</sequence>
<protein>
    <submittedName>
        <fullName evidence="1">Uncharacterized protein</fullName>
    </submittedName>
</protein>
<evidence type="ECO:0000313" key="2">
    <source>
        <dbReference type="Proteomes" id="UP000184513"/>
    </source>
</evidence>
<name>A0A1M7IRZ0_9BACT</name>
<gene>
    <name evidence="1" type="ORF">SAMN04488057_101445</name>
</gene>
<dbReference type="AlphaFoldDB" id="A0A1M7IRZ0"/>
<organism evidence="1 2">
    <name type="scientific">Cyclobacterium lianum</name>
    <dbReference type="NCBI Taxonomy" id="388280"/>
    <lineage>
        <taxon>Bacteria</taxon>
        <taxon>Pseudomonadati</taxon>
        <taxon>Bacteroidota</taxon>
        <taxon>Cytophagia</taxon>
        <taxon>Cytophagales</taxon>
        <taxon>Cyclobacteriaceae</taxon>
        <taxon>Cyclobacterium</taxon>
    </lineage>
</organism>
<dbReference type="STRING" id="388280.SAMN04488057_101445"/>
<accession>A0A1M7IRZ0</accession>
<dbReference type="Proteomes" id="UP000184513">
    <property type="component" value="Unassembled WGS sequence"/>
</dbReference>
<dbReference type="RefSeq" id="WP_073091141.1">
    <property type="nucleotide sequence ID" value="NZ_FRCY01000001.1"/>
</dbReference>
<dbReference type="Gene3D" id="3.40.50.10610">
    <property type="entry name" value="ABC-type transport auxiliary lipoprotein component"/>
    <property type="match status" value="1"/>
</dbReference>
<dbReference type="EMBL" id="FRCY01000001">
    <property type="protein sequence ID" value="SHM43556.1"/>
    <property type="molecule type" value="Genomic_DNA"/>
</dbReference>
<keyword evidence="2" id="KW-1185">Reference proteome</keyword>
<reference evidence="1 2" key="1">
    <citation type="submission" date="2016-11" db="EMBL/GenBank/DDBJ databases">
        <authorList>
            <person name="Jaros S."/>
            <person name="Januszkiewicz K."/>
            <person name="Wedrychowicz H."/>
        </authorList>
    </citation>
    <scope>NUCLEOTIDE SEQUENCE [LARGE SCALE GENOMIC DNA]</scope>
    <source>
        <strain evidence="1 2">CGMCC 1.6102</strain>
    </source>
</reference>
<proteinExistence type="predicted"/>
<dbReference type="OrthoDB" id="669636at2"/>
<evidence type="ECO:0000313" key="1">
    <source>
        <dbReference type="EMBL" id="SHM43556.1"/>
    </source>
</evidence>